<feature type="transmembrane region" description="Helical" evidence="1">
    <location>
        <begin position="33"/>
        <end position="53"/>
    </location>
</feature>
<keyword evidence="4" id="KW-1185">Reference proteome</keyword>
<name>A0ABT2DEI5_9BURK</name>
<reference evidence="3 4" key="1">
    <citation type="submission" date="2022-08" db="EMBL/GenBank/DDBJ databases">
        <title>Reclassification of Massilia species as members of the genera Telluria, Duganella, Pseudoduganella, Mokoshia gen. nov. and Zemynaea gen. nov. using orthogonal and non-orthogonal genome-based approaches.</title>
        <authorList>
            <person name="Bowman J.P."/>
        </authorList>
    </citation>
    <scope>NUCLEOTIDE SEQUENCE [LARGE SCALE GENOMIC DNA]</scope>
    <source>
        <strain evidence="3 4">JCM 31605</strain>
    </source>
</reference>
<dbReference type="Pfam" id="PF13937">
    <property type="entry name" value="DUF4212"/>
    <property type="match status" value="1"/>
</dbReference>
<dbReference type="InterPro" id="IPR019886">
    <property type="entry name" value="Na_symporter_ssu"/>
</dbReference>
<feature type="domain" description="Sodium symporter small subunit" evidence="2">
    <location>
        <begin position="24"/>
        <end position="97"/>
    </location>
</feature>
<dbReference type="RefSeq" id="WP_258823407.1">
    <property type="nucleotide sequence ID" value="NZ_JANUHB010000004.1"/>
</dbReference>
<evidence type="ECO:0000256" key="1">
    <source>
        <dbReference type="SAM" id="Phobius"/>
    </source>
</evidence>
<organism evidence="3 4">
    <name type="scientific">Massilia agilis</name>
    <dbReference type="NCBI Taxonomy" id="1811226"/>
    <lineage>
        <taxon>Bacteria</taxon>
        <taxon>Pseudomonadati</taxon>
        <taxon>Pseudomonadota</taxon>
        <taxon>Betaproteobacteria</taxon>
        <taxon>Burkholderiales</taxon>
        <taxon>Oxalobacteraceae</taxon>
        <taxon>Telluria group</taxon>
        <taxon>Massilia</taxon>
    </lineage>
</organism>
<protein>
    <submittedName>
        <fullName evidence="3">DUF4212 domain-containing protein</fullName>
    </submittedName>
</protein>
<dbReference type="EMBL" id="JANUHB010000004">
    <property type="protein sequence ID" value="MCS0809582.1"/>
    <property type="molecule type" value="Genomic_DNA"/>
</dbReference>
<accession>A0ABT2DEI5</accession>
<gene>
    <name evidence="3" type="ORF">NX774_16790</name>
</gene>
<keyword evidence="1" id="KW-0472">Membrane</keyword>
<keyword evidence="1" id="KW-0812">Transmembrane</keyword>
<comment type="caution">
    <text evidence="3">The sequence shown here is derived from an EMBL/GenBank/DDBJ whole genome shotgun (WGS) entry which is preliminary data.</text>
</comment>
<proteinExistence type="predicted"/>
<dbReference type="Proteomes" id="UP001206126">
    <property type="component" value="Unassembled WGS sequence"/>
</dbReference>
<evidence type="ECO:0000313" key="4">
    <source>
        <dbReference type="Proteomes" id="UP001206126"/>
    </source>
</evidence>
<evidence type="ECO:0000313" key="3">
    <source>
        <dbReference type="EMBL" id="MCS0809582.1"/>
    </source>
</evidence>
<evidence type="ECO:0000259" key="2">
    <source>
        <dbReference type="Pfam" id="PF13937"/>
    </source>
</evidence>
<dbReference type="NCBIfam" id="TIGR03647">
    <property type="entry name" value="Na_symport_sm"/>
    <property type="match status" value="1"/>
</dbReference>
<keyword evidence="1" id="KW-1133">Transmembrane helix</keyword>
<feature type="transmembrane region" description="Helical" evidence="1">
    <location>
        <begin position="65"/>
        <end position="87"/>
    </location>
</feature>
<sequence>MPPSAPPASVPDQQQQEQLARARELHWQRARRFTLVLLALWLATGFCTVYFARALAHLTLFGWPLSFYMAAQGASLMYLAIIGGYAIRMRRLDREYARAAGESA</sequence>